<sequence>GTELTTQLYWIFASKSDRNLAICFQKCLERVSTMSKWMYHPCHKLSVPSAKLFWCRHCMQMFEDAISRWKHSRVCHAIRGYKRKNTNSKVVQMYIKPDTVSYSSNVQPGQSVYHKPQVKKSSAELKCLICDTKFNSLNDMRNHVKNPCQKLDIIGITQTINREEVSDFGIIQIDRVEGEEADPTLSNTALSVLAEASEHVESLARGGQEQVIEETPEAGELITDDNLARFYLGTLVLSLQGDPFVETEKFFTPDIVQACLQETASKFPKGQTLEVKLCCLSEVVKTYIVLEQGKITEIKVDSLPAVEHPGETIHPASSSLVGDTNTNTESYIIQTDNNYCLQATQLESIHTDSSCVQSVNSSVSNSKPSGSKLEQVLTVPLDTVHLLEPAKQAQTVVVPFVPELSEVAIPCERDPINRSVILETGAYTGSHTHSGNYTVVIPDNILVQNKYFI</sequence>
<protein>
    <recommendedName>
        <fullName evidence="1">C2H2-type domain-containing protein</fullName>
    </recommendedName>
</protein>
<dbReference type="InterPro" id="IPR013087">
    <property type="entry name" value="Znf_C2H2_type"/>
</dbReference>
<evidence type="ECO:0000313" key="2">
    <source>
        <dbReference type="EMBL" id="WAR03498.1"/>
    </source>
</evidence>
<dbReference type="PROSITE" id="PS00028">
    <property type="entry name" value="ZINC_FINGER_C2H2_1"/>
    <property type="match status" value="1"/>
</dbReference>
<organism evidence="2 3">
    <name type="scientific">Mya arenaria</name>
    <name type="common">Soft-shell clam</name>
    <dbReference type="NCBI Taxonomy" id="6604"/>
    <lineage>
        <taxon>Eukaryota</taxon>
        <taxon>Metazoa</taxon>
        <taxon>Spiralia</taxon>
        <taxon>Lophotrochozoa</taxon>
        <taxon>Mollusca</taxon>
        <taxon>Bivalvia</taxon>
        <taxon>Autobranchia</taxon>
        <taxon>Heteroconchia</taxon>
        <taxon>Euheterodonta</taxon>
        <taxon>Imparidentia</taxon>
        <taxon>Neoheterodontei</taxon>
        <taxon>Myida</taxon>
        <taxon>Myoidea</taxon>
        <taxon>Myidae</taxon>
        <taxon>Mya</taxon>
    </lineage>
</organism>
<evidence type="ECO:0000313" key="3">
    <source>
        <dbReference type="Proteomes" id="UP001164746"/>
    </source>
</evidence>
<feature type="non-terminal residue" evidence="2">
    <location>
        <position position="453"/>
    </location>
</feature>
<gene>
    <name evidence="2" type="ORF">MAR_010056</name>
</gene>
<name>A0ABY7E0J5_MYAAR</name>
<dbReference type="Proteomes" id="UP001164746">
    <property type="component" value="Chromosome 4"/>
</dbReference>
<feature type="domain" description="C2H2-type" evidence="1">
    <location>
        <begin position="55"/>
        <end position="76"/>
    </location>
</feature>
<dbReference type="EMBL" id="CP111015">
    <property type="protein sequence ID" value="WAR03498.1"/>
    <property type="molecule type" value="Genomic_DNA"/>
</dbReference>
<accession>A0ABY7E0J5</accession>
<proteinExistence type="predicted"/>
<keyword evidence="3" id="KW-1185">Reference proteome</keyword>
<evidence type="ECO:0000259" key="1">
    <source>
        <dbReference type="PROSITE" id="PS00028"/>
    </source>
</evidence>
<reference evidence="2" key="1">
    <citation type="submission" date="2022-11" db="EMBL/GenBank/DDBJ databases">
        <title>Centuries of genome instability and evolution in soft-shell clam transmissible cancer (bioRxiv).</title>
        <authorList>
            <person name="Hart S.F.M."/>
            <person name="Yonemitsu M.A."/>
            <person name="Giersch R.M."/>
            <person name="Beal B.F."/>
            <person name="Arriagada G."/>
            <person name="Davis B.W."/>
            <person name="Ostrander E.A."/>
            <person name="Goff S.P."/>
            <person name="Metzger M.J."/>
        </authorList>
    </citation>
    <scope>NUCLEOTIDE SEQUENCE</scope>
    <source>
        <strain evidence="2">MELC-2E11</strain>
        <tissue evidence="2">Siphon/mantle</tissue>
    </source>
</reference>